<feature type="compositionally biased region" description="Gly residues" evidence="1">
    <location>
        <begin position="46"/>
        <end position="56"/>
    </location>
</feature>
<feature type="compositionally biased region" description="Acidic residues" evidence="1">
    <location>
        <begin position="175"/>
        <end position="191"/>
    </location>
</feature>
<sequence>SAAATQSTPSPPAAAWPRGSAAMNAPQPQPVSAEWRRAAGSAGSRGPVGRGGGGWTLRGNRAATEAHGDEDTGHAWAAHNILASLQAALEPSEFAAAAWPPLQDQDALRARPQSPLQQVQTPPNVAHENSVPGETAAAPSRRVLSSLPCVAAAPAAETAFGGAVGIIEDWPLPADEGELDQGDDVDDDSGGDDGGRYYNAG</sequence>
<dbReference type="Proteomes" id="UP000747110">
    <property type="component" value="Unassembled WGS sequence"/>
</dbReference>
<feature type="compositionally biased region" description="Polar residues" evidence="1">
    <location>
        <begin position="114"/>
        <end position="123"/>
    </location>
</feature>
<name>A0A8J4CYC1_9CHLO</name>
<evidence type="ECO:0000313" key="2">
    <source>
        <dbReference type="EMBL" id="GIL88930.1"/>
    </source>
</evidence>
<dbReference type="EMBL" id="BNCP01000047">
    <property type="protein sequence ID" value="GIL88930.1"/>
    <property type="molecule type" value="Genomic_DNA"/>
</dbReference>
<feature type="region of interest" description="Disordered" evidence="1">
    <location>
        <begin position="167"/>
        <end position="201"/>
    </location>
</feature>
<gene>
    <name evidence="2" type="ORF">Vretifemale_16830</name>
</gene>
<comment type="caution">
    <text evidence="2">The sequence shown here is derived from an EMBL/GenBank/DDBJ whole genome shotgun (WGS) entry which is preliminary data.</text>
</comment>
<protein>
    <submittedName>
        <fullName evidence="2">Uncharacterized protein</fullName>
    </submittedName>
</protein>
<evidence type="ECO:0000256" key="1">
    <source>
        <dbReference type="SAM" id="MobiDB-lite"/>
    </source>
</evidence>
<proteinExistence type="predicted"/>
<evidence type="ECO:0000313" key="3">
    <source>
        <dbReference type="Proteomes" id="UP000747110"/>
    </source>
</evidence>
<keyword evidence="3" id="KW-1185">Reference proteome</keyword>
<accession>A0A8J4CYC1</accession>
<feature type="non-terminal residue" evidence="2">
    <location>
        <position position="201"/>
    </location>
</feature>
<feature type="region of interest" description="Disordered" evidence="1">
    <location>
        <begin position="1"/>
        <end position="71"/>
    </location>
</feature>
<dbReference type="AlphaFoldDB" id="A0A8J4CYC1"/>
<reference evidence="2" key="1">
    <citation type="journal article" date="2021" name="Proc. Natl. Acad. Sci. U.S.A.">
        <title>Three genomes in the algal genus Volvox reveal the fate of a haploid sex-determining region after a transition to homothallism.</title>
        <authorList>
            <person name="Yamamoto K."/>
            <person name="Hamaji T."/>
            <person name="Kawai-Toyooka H."/>
            <person name="Matsuzaki R."/>
            <person name="Takahashi F."/>
            <person name="Nishimura Y."/>
            <person name="Kawachi M."/>
            <person name="Noguchi H."/>
            <person name="Minakuchi Y."/>
            <person name="Umen J.G."/>
            <person name="Toyoda A."/>
            <person name="Nozaki H."/>
        </authorList>
    </citation>
    <scope>NUCLEOTIDE SEQUENCE</scope>
    <source>
        <strain evidence="2">NIES-3786</strain>
    </source>
</reference>
<organism evidence="2 3">
    <name type="scientific">Volvox reticuliferus</name>
    <dbReference type="NCBI Taxonomy" id="1737510"/>
    <lineage>
        <taxon>Eukaryota</taxon>
        <taxon>Viridiplantae</taxon>
        <taxon>Chlorophyta</taxon>
        <taxon>core chlorophytes</taxon>
        <taxon>Chlorophyceae</taxon>
        <taxon>CS clade</taxon>
        <taxon>Chlamydomonadales</taxon>
        <taxon>Volvocaceae</taxon>
        <taxon>Volvox</taxon>
    </lineage>
</organism>
<feature type="non-terminal residue" evidence="2">
    <location>
        <position position="1"/>
    </location>
</feature>
<feature type="region of interest" description="Disordered" evidence="1">
    <location>
        <begin position="96"/>
        <end position="141"/>
    </location>
</feature>